<organism evidence="2 3">
    <name type="scientific">Neorhizobium huautlense</name>
    <dbReference type="NCBI Taxonomy" id="67774"/>
    <lineage>
        <taxon>Bacteria</taxon>
        <taxon>Pseudomonadati</taxon>
        <taxon>Pseudomonadota</taxon>
        <taxon>Alphaproteobacteria</taxon>
        <taxon>Hyphomicrobiales</taxon>
        <taxon>Rhizobiaceae</taxon>
        <taxon>Rhizobium/Agrobacterium group</taxon>
        <taxon>Neorhizobium</taxon>
    </lineage>
</organism>
<proteinExistence type="predicted"/>
<dbReference type="EMBL" id="JAUSRF010000005">
    <property type="protein sequence ID" value="MDP9837057.1"/>
    <property type="molecule type" value="Genomic_DNA"/>
</dbReference>
<comment type="caution">
    <text evidence="2">The sequence shown here is derived from an EMBL/GenBank/DDBJ whole genome shotgun (WGS) entry which is preliminary data.</text>
</comment>
<reference evidence="2 3" key="1">
    <citation type="submission" date="2023-07" db="EMBL/GenBank/DDBJ databases">
        <title>Sorghum-associated microbial communities from plants grown in Nebraska, USA.</title>
        <authorList>
            <person name="Schachtman D."/>
        </authorList>
    </citation>
    <scope>NUCLEOTIDE SEQUENCE [LARGE SCALE GENOMIC DNA]</scope>
    <source>
        <strain evidence="2 3">DS1307</strain>
    </source>
</reference>
<protein>
    <recommendedName>
        <fullName evidence="1">Bacterial CdiA-CT RNAse A domain-containing protein</fullName>
    </recommendedName>
</protein>
<keyword evidence="3" id="KW-1185">Reference proteome</keyword>
<dbReference type="Proteomes" id="UP001241472">
    <property type="component" value="Unassembled WGS sequence"/>
</dbReference>
<sequence>MSGLAATRTGSAENDEPDEGLKIALSAAQLAAVLENEDLEPGGTLGNRLIGGLRLLGCGGELIGAGALLLAPEPTMVTKVGGVALGAHGVDQCITGGKQIWTGKDVRSFTDRGVSALAENLGASPGAARNAGLAAEIMVPVGGALLANAVRTGAIRGGRIVLLRHEATNQASRLGGHTIARHVGRTEAQLRQRLVDTAASRRPMAMVSTFDDLAIAERSITRGLQVHKNAIRSWAQSGANTNLVLDFPFGREVGFGIARASGQVQRLSKIKIVLKRETYNGMPHYILTAYPI</sequence>
<dbReference type="InterPro" id="IPR041436">
    <property type="entry name" value="RNAse_A_bac"/>
</dbReference>
<evidence type="ECO:0000259" key="1">
    <source>
        <dbReference type="Pfam" id="PF18431"/>
    </source>
</evidence>
<evidence type="ECO:0000313" key="2">
    <source>
        <dbReference type="EMBL" id="MDP9837057.1"/>
    </source>
</evidence>
<evidence type="ECO:0000313" key="3">
    <source>
        <dbReference type="Proteomes" id="UP001241472"/>
    </source>
</evidence>
<accession>A0ABT9PRH1</accession>
<name>A0ABT9PRH1_9HYPH</name>
<gene>
    <name evidence="2" type="ORF">J2T09_001809</name>
</gene>
<dbReference type="RefSeq" id="WP_306833413.1">
    <property type="nucleotide sequence ID" value="NZ_JAUSRF010000005.1"/>
</dbReference>
<dbReference type="Pfam" id="PF18431">
    <property type="entry name" value="RNAse_A_bac"/>
    <property type="match status" value="1"/>
</dbReference>
<feature type="domain" description="Bacterial CdiA-CT RNAse A" evidence="1">
    <location>
        <begin position="176"/>
        <end position="291"/>
    </location>
</feature>
<dbReference type="CDD" id="cd20684">
    <property type="entry name" value="CdiA-CT_Yk_RNaseA-like"/>
    <property type="match status" value="1"/>
</dbReference>